<comment type="caution">
    <text evidence="4">The sequence shown here is derived from an EMBL/GenBank/DDBJ whole genome shotgun (WGS) entry which is preliminary data.</text>
</comment>
<evidence type="ECO:0000313" key="4">
    <source>
        <dbReference type="EMBL" id="PZO72757.1"/>
    </source>
</evidence>
<dbReference type="AlphaFoldDB" id="A0A2W4YUK8"/>
<keyword evidence="2" id="KW-0472">Membrane</keyword>
<reference evidence="4 5" key="1">
    <citation type="submission" date="2017-08" db="EMBL/GenBank/DDBJ databases">
        <title>Infants hospitalized years apart are colonized by the same room-sourced microbial strains.</title>
        <authorList>
            <person name="Brooks B."/>
            <person name="Olm M.R."/>
            <person name="Firek B.A."/>
            <person name="Baker R."/>
            <person name="Thomas B.C."/>
            <person name="Morowitz M.J."/>
            <person name="Banfield J.F."/>
        </authorList>
    </citation>
    <scope>NUCLEOTIDE SEQUENCE [LARGE SCALE GENOMIC DNA]</scope>
    <source>
        <strain evidence="4">S2_018_000_R3_119</strain>
    </source>
</reference>
<dbReference type="SUPFAM" id="SSF53474">
    <property type="entry name" value="alpha/beta-Hydrolases"/>
    <property type="match status" value="1"/>
</dbReference>
<accession>A0A2W4YUK8</accession>
<dbReference type="PANTHER" id="PTHR43798">
    <property type="entry name" value="MONOACYLGLYCEROL LIPASE"/>
    <property type="match status" value="1"/>
</dbReference>
<name>A0A2W4YUK8_9SPHN</name>
<evidence type="ECO:0000259" key="3">
    <source>
        <dbReference type="Pfam" id="PF00561"/>
    </source>
</evidence>
<feature type="domain" description="AB hydrolase-1" evidence="3">
    <location>
        <begin position="60"/>
        <end position="302"/>
    </location>
</feature>
<feature type="transmembrane region" description="Helical" evidence="2">
    <location>
        <begin position="7"/>
        <end position="25"/>
    </location>
</feature>
<keyword evidence="1 4" id="KW-0378">Hydrolase</keyword>
<gene>
    <name evidence="4" type="ORF">DI640_11630</name>
</gene>
<dbReference type="Gene3D" id="3.40.50.1820">
    <property type="entry name" value="alpha/beta hydrolase"/>
    <property type="match status" value="1"/>
</dbReference>
<dbReference type="Pfam" id="PF00561">
    <property type="entry name" value="Abhydrolase_1"/>
    <property type="match status" value="1"/>
</dbReference>
<sequence length="316" mass="32689">MKRTGKGLIGGAVLAAMSGIGLSLYSSRVARKAEELVPAEGRFLDVAGARLHYLDVGSGPTIVMVHGLGGQLRNFSYALVDQLKDDYRVIVVDRPGSGYSIATGATTPGIIAQGAIIADFIQKLGLDRPLFVGHSLGGAIGLAVGLDHPHLVRALALIAPLTQPLEQVPESFRGLARIPSGARLAFAQVLGTPLSRLTAKKTLEGVFAPEAVPEDFVTRGGGALSARPIAIAAAAADLAGANDDVKAMVGRYAEIGVPTRIMFGRQDAILDPAWNGHRTAAVVPGAKIDTIEGGHMIPITAPEACARFVRAAFAAG</sequence>
<dbReference type="InterPro" id="IPR000073">
    <property type="entry name" value="AB_hydrolase_1"/>
</dbReference>
<dbReference type="GO" id="GO:0016787">
    <property type="term" value="F:hydrolase activity"/>
    <property type="evidence" value="ECO:0007669"/>
    <property type="project" value="UniProtKB-KW"/>
</dbReference>
<dbReference type="GO" id="GO:0016020">
    <property type="term" value="C:membrane"/>
    <property type="evidence" value="ECO:0007669"/>
    <property type="project" value="TreeGrafter"/>
</dbReference>
<proteinExistence type="predicted"/>
<dbReference type="PRINTS" id="PR00111">
    <property type="entry name" value="ABHYDROLASE"/>
</dbReference>
<evidence type="ECO:0000313" key="5">
    <source>
        <dbReference type="Proteomes" id="UP000249555"/>
    </source>
</evidence>
<dbReference type="InterPro" id="IPR029058">
    <property type="entry name" value="AB_hydrolase_fold"/>
</dbReference>
<organism evidence="4 5">
    <name type="scientific">Sphingomonas taxi</name>
    <dbReference type="NCBI Taxonomy" id="1549858"/>
    <lineage>
        <taxon>Bacteria</taxon>
        <taxon>Pseudomonadati</taxon>
        <taxon>Pseudomonadota</taxon>
        <taxon>Alphaproteobacteria</taxon>
        <taxon>Sphingomonadales</taxon>
        <taxon>Sphingomonadaceae</taxon>
        <taxon>Sphingomonas</taxon>
    </lineage>
</organism>
<keyword evidence="2" id="KW-1133">Transmembrane helix</keyword>
<dbReference type="EMBL" id="QFMX01000010">
    <property type="protein sequence ID" value="PZO72757.1"/>
    <property type="molecule type" value="Genomic_DNA"/>
</dbReference>
<evidence type="ECO:0000256" key="1">
    <source>
        <dbReference type="ARBA" id="ARBA00022801"/>
    </source>
</evidence>
<protein>
    <submittedName>
        <fullName evidence="4">Alpha/beta hydrolase</fullName>
    </submittedName>
</protein>
<dbReference type="InterPro" id="IPR050266">
    <property type="entry name" value="AB_hydrolase_sf"/>
</dbReference>
<dbReference type="Proteomes" id="UP000249555">
    <property type="component" value="Unassembled WGS sequence"/>
</dbReference>
<dbReference type="PANTHER" id="PTHR43798:SF31">
    <property type="entry name" value="AB HYDROLASE SUPERFAMILY PROTEIN YCLE"/>
    <property type="match status" value="1"/>
</dbReference>
<keyword evidence="2" id="KW-0812">Transmembrane</keyword>
<evidence type="ECO:0000256" key="2">
    <source>
        <dbReference type="SAM" id="Phobius"/>
    </source>
</evidence>